<evidence type="ECO:0000313" key="8">
    <source>
        <dbReference type="EMBL" id="VBB42810.1"/>
    </source>
</evidence>
<protein>
    <submittedName>
        <fullName evidence="8">RNA polymerase, sigma-24 subunit, ECF subfamily</fullName>
    </submittedName>
</protein>
<dbReference type="AlphaFoldDB" id="A0A653A449"/>
<dbReference type="InterPro" id="IPR007627">
    <property type="entry name" value="RNA_pol_sigma70_r2"/>
</dbReference>
<dbReference type="GO" id="GO:0006352">
    <property type="term" value="P:DNA-templated transcription initiation"/>
    <property type="evidence" value="ECO:0007669"/>
    <property type="project" value="InterPro"/>
</dbReference>
<dbReference type="SUPFAM" id="SSF88659">
    <property type="entry name" value="Sigma3 and sigma4 domains of RNA polymerase sigma factors"/>
    <property type="match status" value="1"/>
</dbReference>
<dbReference type="Pfam" id="PF04542">
    <property type="entry name" value="Sigma70_r2"/>
    <property type="match status" value="1"/>
</dbReference>
<name>A0A653A449_UNCDX</name>
<dbReference type="PANTHER" id="PTHR43133">
    <property type="entry name" value="RNA POLYMERASE ECF-TYPE SIGMA FACTO"/>
    <property type="match status" value="1"/>
</dbReference>
<dbReference type="CDD" id="cd06171">
    <property type="entry name" value="Sigma70_r4"/>
    <property type="match status" value="1"/>
</dbReference>
<dbReference type="GO" id="GO:0016987">
    <property type="term" value="F:sigma factor activity"/>
    <property type="evidence" value="ECO:0007669"/>
    <property type="project" value="UniProtKB-KW"/>
</dbReference>
<evidence type="ECO:0000256" key="1">
    <source>
        <dbReference type="ARBA" id="ARBA00010641"/>
    </source>
</evidence>
<comment type="similarity">
    <text evidence="1">Belongs to the sigma-70 factor family. ECF subfamily.</text>
</comment>
<keyword evidence="5" id="KW-0804">Transcription</keyword>
<evidence type="ECO:0000256" key="4">
    <source>
        <dbReference type="ARBA" id="ARBA00023125"/>
    </source>
</evidence>
<dbReference type="InterPro" id="IPR036388">
    <property type="entry name" value="WH-like_DNA-bd_sf"/>
</dbReference>
<reference evidence="8" key="1">
    <citation type="submission" date="2018-07" db="EMBL/GenBank/DDBJ databases">
        <authorList>
            <consortium name="Genoscope - CEA"/>
            <person name="William W."/>
        </authorList>
    </citation>
    <scope>NUCLEOTIDE SEQUENCE</scope>
    <source>
        <strain evidence="8">IK1</strain>
    </source>
</reference>
<dbReference type="Pfam" id="PF08281">
    <property type="entry name" value="Sigma70_r4_2"/>
    <property type="match status" value="1"/>
</dbReference>
<keyword evidence="2" id="KW-0805">Transcription regulation</keyword>
<dbReference type="SUPFAM" id="SSF88946">
    <property type="entry name" value="Sigma2 domain of RNA polymerase sigma factors"/>
    <property type="match status" value="1"/>
</dbReference>
<dbReference type="InterPro" id="IPR039425">
    <property type="entry name" value="RNA_pol_sigma-70-like"/>
</dbReference>
<evidence type="ECO:0000259" key="6">
    <source>
        <dbReference type="Pfam" id="PF04542"/>
    </source>
</evidence>
<keyword evidence="4" id="KW-0238">DNA-binding</keyword>
<evidence type="ECO:0000256" key="5">
    <source>
        <dbReference type="ARBA" id="ARBA00023163"/>
    </source>
</evidence>
<keyword evidence="3" id="KW-0731">Sigma factor</keyword>
<dbReference type="InterPro" id="IPR014284">
    <property type="entry name" value="RNA_pol_sigma-70_dom"/>
</dbReference>
<feature type="domain" description="RNA polymerase sigma-70 region 2" evidence="6">
    <location>
        <begin position="32"/>
        <end position="97"/>
    </location>
</feature>
<dbReference type="NCBIfam" id="TIGR02937">
    <property type="entry name" value="sigma70-ECF"/>
    <property type="match status" value="1"/>
</dbReference>
<dbReference type="PANTHER" id="PTHR43133:SF8">
    <property type="entry name" value="RNA POLYMERASE SIGMA FACTOR HI_1459-RELATED"/>
    <property type="match status" value="1"/>
</dbReference>
<feature type="domain" description="RNA polymerase sigma factor 70 region 4 type 2" evidence="7">
    <location>
        <begin position="141"/>
        <end position="193"/>
    </location>
</feature>
<evidence type="ECO:0000256" key="2">
    <source>
        <dbReference type="ARBA" id="ARBA00023015"/>
    </source>
</evidence>
<evidence type="ECO:0000256" key="3">
    <source>
        <dbReference type="ARBA" id="ARBA00023082"/>
    </source>
</evidence>
<accession>A0A653A449</accession>
<evidence type="ECO:0000259" key="7">
    <source>
        <dbReference type="Pfam" id="PF08281"/>
    </source>
</evidence>
<sequence length="203" mass="22661">MGRVEGGVDGRDQDDVQVRAAQRGDRKAFEALVIRYQDRIYNACFRVMGDGEEARDCAQETFIKAYRSLKTFRFEAAFGTWLYAIAVNTCRNRLQSAAYRVKRKTIPLHAPADEDPGGCIAELQDPSLSPLEQLSRKEGERRLQRAIAALPDVPRTLIVLRDIEGLSYEELAQATGLELGTVKSGLARARARLRENFKGEATG</sequence>
<dbReference type="InterPro" id="IPR013324">
    <property type="entry name" value="RNA_pol_sigma_r3/r4-like"/>
</dbReference>
<dbReference type="Gene3D" id="1.10.10.10">
    <property type="entry name" value="Winged helix-like DNA-binding domain superfamily/Winged helix DNA-binding domain"/>
    <property type="match status" value="1"/>
</dbReference>
<dbReference type="InterPro" id="IPR013325">
    <property type="entry name" value="RNA_pol_sigma_r2"/>
</dbReference>
<organism evidence="8">
    <name type="scientific">Uncultured Desulfatiglans sp</name>
    <dbReference type="NCBI Taxonomy" id="1748965"/>
    <lineage>
        <taxon>Bacteria</taxon>
        <taxon>Pseudomonadati</taxon>
        <taxon>Thermodesulfobacteriota</taxon>
        <taxon>Desulfobacteria</taxon>
        <taxon>Desulfatiglandales</taxon>
        <taxon>Desulfatiglandaceae</taxon>
        <taxon>Desulfatiglans</taxon>
        <taxon>environmental samples</taxon>
    </lineage>
</organism>
<dbReference type="Gene3D" id="1.10.1740.10">
    <property type="match status" value="1"/>
</dbReference>
<dbReference type="EMBL" id="UPXX01000015">
    <property type="protein sequence ID" value="VBB42810.1"/>
    <property type="molecule type" value="Genomic_DNA"/>
</dbReference>
<proteinExistence type="inferred from homology"/>
<dbReference type="InterPro" id="IPR013249">
    <property type="entry name" value="RNA_pol_sigma70_r4_t2"/>
</dbReference>
<gene>
    <name evidence="8" type="ORF">TRIP_B220058</name>
</gene>
<dbReference type="GO" id="GO:0003677">
    <property type="term" value="F:DNA binding"/>
    <property type="evidence" value="ECO:0007669"/>
    <property type="project" value="UniProtKB-KW"/>
</dbReference>